<feature type="transmembrane region" description="Helical" evidence="1">
    <location>
        <begin position="145"/>
        <end position="161"/>
    </location>
</feature>
<feature type="transmembrane region" description="Helical" evidence="1">
    <location>
        <begin position="21"/>
        <end position="50"/>
    </location>
</feature>
<dbReference type="AlphaFoldDB" id="A0A0D0QYR4"/>
<evidence type="ECO:0000259" key="2">
    <source>
        <dbReference type="Pfam" id="PF02517"/>
    </source>
</evidence>
<dbReference type="Proteomes" id="UP000032102">
    <property type="component" value="Unassembled WGS sequence"/>
</dbReference>
<proteinExistence type="predicted"/>
<feature type="domain" description="CAAX prenyl protease 2/Lysostaphin resistance protein A-like" evidence="2">
    <location>
        <begin position="97"/>
        <end position="180"/>
    </location>
</feature>
<keyword evidence="3" id="KW-0378">Hydrolase</keyword>
<dbReference type="RefSeq" id="WP_043965749.1">
    <property type="nucleotide sequence ID" value="NZ_JXTH01000019.1"/>
</dbReference>
<evidence type="ECO:0000313" key="4">
    <source>
        <dbReference type="Proteomes" id="UP000032102"/>
    </source>
</evidence>
<feature type="transmembrane region" description="Helical" evidence="1">
    <location>
        <begin position="56"/>
        <end position="77"/>
    </location>
</feature>
<dbReference type="GO" id="GO:0006508">
    <property type="term" value="P:proteolysis"/>
    <property type="evidence" value="ECO:0007669"/>
    <property type="project" value="UniProtKB-KW"/>
</dbReference>
<organism evidence="3 4">
    <name type="scientific">Anoxybacillus thermarum</name>
    <dbReference type="NCBI Taxonomy" id="404937"/>
    <lineage>
        <taxon>Bacteria</taxon>
        <taxon>Bacillati</taxon>
        <taxon>Bacillota</taxon>
        <taxon>Bacilli</taxon>
        <taxon>Bacillales</taxon>
        <taxon>Anoxybacillaceae</taxon>
        <taxon>Anoxybacillus</taxon>
    </lineage>
</organism>
<dbReference type="GO" id="GO:0004175">
    <property type="term" value="F:endopeptidase activity"/>
    <property type="evidence" value="ECO:0007669"/>
    <property type="project" value="UniProtKB-ARBA"/>
</dbReference>
<gene>
    <name evidence="3" type="ORF">LH47_01269</name>
</gene>
<name>A0A0D0QYR4_9BACL</name>
<feature type="transmembrane region" description="Helical" evidence="1">
    <location>
        <begin position="122"/>
        <end position="138"/>
    </location>
</feature>
<dbReference type="Pfam" id="PF02517">
    <property type="entry name" value="Rce1-like"/>
    <property type="match status" value="1"/>
</dbReference>
<keyword evidence="1" id="KW-0472">Membrane</keyword>
<keyword evidence="1" id="KW-0812">Transmembrane</keyword>
<reference evidence="3 4" key="1">
    <citation type="submission" date="2015-01" db="EMBL/GenBank/DDBJ databases">
        <title>Draft genome of Anoxybacillus thermarum strain AF/04.</title>
        <authorList>
            <person name="Poli A."/>
            <person name="Nicolaus B."/>
            <person name="Chan K.-G."/>
            <person name="Kahar U.M."/>
            <person name="Yaakob A.S."/>
            <person name="Chan C.S."/>
            <person name="Goh K.M."/>
        </authorList>
    </citation>
    <scope>NUCLEOTIDE SEQUENCE [LARGE SCALE GENOMIC DNA]</scope>
    <source>
        <strain evidence="3 4">AF/04</strain>
    </source>
</reference>
<feature type="transmembrane region" description="Helical" evidence="1">
    <location>
        <begin position="167"/>
        <end position="185"/>
    </location>
</feature>
<dbReference type="EMBL" id="JXTH01000019">
    <property type="protein sequence ID" value="KIQ94624.1"/>
    <property type="molecule type" value="Genomic_DNA"/>
</dbReference>
<protein>
    <submittedName>
        <fullName evidence="3">CAAX amino terminal protease self-immunity</fullName>
    </submittedName>
</protein>
<evidence type="ECO:0000313" key="3">
    <source>
        <dbReference type="EMBL" id="KIQ94624.1"/>
    </source>
</evidence>
<comment type="caution">
    <text evidence="3">The sequence shown here is derived from an EMBL/GenBank/DDBJ whole genome shotgun (WGS) entry which is preliminary data.</text>
</comment>
<keyword evidence="1" id="KW-1133">Transmembrane helix</keyword>
<sequence length="196" mass="23121">MIKKQIEIANEISEQEMVYHLYFTQALIFLIALVLGIYLFTPATFFAIWQWDVREILLYGGGCAALVLFVDFLLIRYAPEQWYDDGGINEKLFRSRSVPHIFIMTAIIAFCEEWLFRGVIQTHVGLLFASVIFGLLHIRYWRRWLLLVAVVSLSFWIGFIYEWTGNLWVTIFAHFLIDFILALHIRYRTKEVNNDA</sequence>
<keyword evidence="3" id="KW-0645">Protease</keyword>
<dbReference type="PATRIC" id="fig|404937.3.peg.1328"/>
<dbReference type="InterPro" id="IPR003675">
    <property type="entry name" value="Rce1/LyrA-like_dom"/>
</dbReference>
<keyword evidence="4" id="KW-1185">Reference proteome</keyword>
<evidence type="ECO:0000256" key="1">
    <source>
        <dbReference type="SAM" id="Phobius"/>
    </source>
</evidence>
<dbReference type="GO" id="GO:0080120">
    <property type="term" value="P:CAAX-box protein maturation"/>
    <property type="evidence" value="ECO:0007669"/>
    <property type="project" value="UniProtKB-ARBA"/>
</dbReference>
<accession>A0A0D0QYR4</accession>